<evidence type="ECO:0008006" key="11">
    <source>
        <dbReference type="Google" id="ProtNLM"/>
    </source>
</evidence>
<dbReference type="PANTHER" id="PTHR12748">
    <property type="entry name" value="ORIGIN RECOGNITION COMPLEX SUBUNIT 3"/>
    <property type="match status" value="1"/>
</dbReference>
<feature type="compositionally biased region" description="Basic and acidic residues" evidence="6">
    <location>
        <begin position="40"/>
        <end position="53"/>
    </location>
</feature>
<evidence type="ECO:0000256" key="6">
    <source>
        <dbReference type="SAM" id="MobiDB-lite"/>
    </source>
</evidence>
<evidence type="ECO:0000313" key="9">
    <source>
        <dbReference type="EMBL" id="KIX01773.1"/>
    </source>
</evidence>
<feature type="region of interest" description="Disordered" evidence="6">
    <location>
        <begin position="671"/>
        <end position="697"/>
    </location>
</feature>
<dbReference type="GO" id="GO:0005664">
    <property type="term" value="C:nuclear origin of replication recognition complex"/>
    <property type="evidence" value="ECO:0007669"/>
    <property type="project" value="InterPro"/>
</dbReference>
<evidence type="ECO:0000256" key="4">
    <source>
        <dbReference type="ARBA" id="ARBA00023125"/>
    </source>
</evidence>
<dbReference type="Pfam" id="PF07034">
    <property type="entry name" value="ORC3_N"/>
    <property type="match status" value="1"/>
</dbReference>
<feature type="region of interest" description="Disordered" evidence="6">
    <location>
        <begin position="27"/>
        <end position="63"/>
    </location>
</feature>
<dbReference type="STRING" id="1442369.A0A0D2GTV2"/>
<dbReference type="GO" id="GO:0003688">
    <property type="term" value="F:DNA replication origin binding"/>
    <property type="evidence" value="ECO:0007669"/>
    <property type="project" value="TreeGrafter"/>
</dbReference>
<reference evidence="9 10" key="1">
    <citation type="submission" date="2015-01" db="EMBL/GenBank/DDBJ databases">
        <title>The Genome Sequence of Rhinocladiella mackenzie CBS 650.93.</title>
        <authorList>
            <consortium name="The Broad Institute Genomics Platform"/>
            <person name="Cuomo C."/>
            <person name="de Hoog S."/>
            <person name="Gorbushina A."/>
            <person name="Stielow B."/>
            <person name="Teixiera M."/>
            <person name="Abouelleil A."/>
            <person name="Chapman S.B."/>
            <person name="Priest M."/>
            <person name="Young S.K."/>
            <person name="Wortman J."/>
            <person name="Nusbaum C."/>
            <person name="Birren B."/>
        </authorList>
    </citation>
    <scope>NUCLEOTIDE SEQUENCE [LARGE SCALE GENOMIC DNA]</scope>
    <source>
        <strain evidence="9 10">CBS 650.93</strain>
    </source>
</reference>
<feature type="domain" description="Origin recognition complex subunit 3 winged helix C-terminal" evidence="8">
    <location>
        <begin position="600"/>
        <end position="744"/>
    </location>
</feature>
<evidence type="ECO:0000256" key="2">
    <source>
        <dbReference type="ARBA" id="ARBA00010977"/>
    </source>
</evidence>
<dbReference type="GO" id="GO:0006270">
    <property type="term" value="P:DNA replication initiation"/>
    <property type="evidence" value="ECO:0007669"/>
    <property type="project" value="TreeGrafter"/>
</dbReference>
<dbReference type="CDD" id="cd20704">
    <property type="entry name" value="Orc3"/>
    <property type="match status" value="2"/>
</dbReference>
<evidence type="ECO:0000256" key="3">
    <source>
        <dbReference type="ARBA" id="ARBA00022705"/>
    </source>
</evidence>
<keyword evidence="10" id="KW-1185">Reference proteome</keyword>
<dbReference type="Pfam" id="PF18137">
    <property type="entry name" value="WHD_ORC"/>
    <property type="match status" value="1"/>
</dbReference>
<dbReference type="AlphaFoldDB" id="A0A0D2GTV2"/>
<evidence type="ECO:0000259" key="8">
    <source>
        <dbReference type="Pfam" id="PF18137"/>
    </source>
</evidence>
<keyword evidence="4" id="KW-0238">DNA-binding</keyword>
<dbReference type="OrthoDB" id="10265211at2759"/>
<comment type="subcellular location">
    <subcellularLocation>
        <location evidence="1">Nucleus</location>
    </subcellularLocation>
</comment>
<feature type="domain" description="Origin recognition complex subunit 3 N-terminal" evidence="7">
    <location>
        <begin position="11"/>
        <end position="350"/>
    </location>
</feature>
<dbReference type="GeneID" id="25297571"/>
<name>A0A0D2GTV2_9EURO</name>
<dbReference type="Proteomes" id="UP000053617">
    <property type="component" value="Unassembled WGS sequence"/>
</dbReference>
<protein>
    <recommendedName>
        <fullName evidence="11">Origin recognition complex subunit 3</fullName>
    </recommendedName>
</protein>
<evidence type="ECO:0000256" key="1">
    <source>
        <dbReference type="ARBA" id="ARBA00004123"/>
    </source>
</evidence>
<keyword evidence="3" id="KW-0235">DNA replication</keyword>
<feature type="compositionally biased region" description="Acidic residues" evidence="6">
    <location>
        <begin position="685"/>
        <end position="696"/>
    </location>
</feature>
<evidence type="ECO:0000259" key="7">
    <source>
        <dbReference type="Pfam" id="PF07034"/>
    </source>
</evidence>
<dbReference type="PANTHER" id="PTHR12748:SF0">
    <property type="entry name" value="ORIGIN RECOGNITION COMPLEX SUBUNIT 3"/>
    <property type="match status" value="1"/>
</dbReference>
<sequence length="747" mass="83249">MDSEEVQVDENAHTGCFIFKPSKRYDDEIDHRPRKRRKSDKSTAQKTTSHEECTWPSLLGGREPPTAVQLRQDKFRQVWTKQQAKIDEIVNDVDKQFLDDILEYVRHEKNNPSSQGRVKTGLILCGPGKNAQRDLVQGWKRRRSLDAAELFIPLQPSYAPNLQSALKNVIRMAICREDKEGAGEEGYTKFLAAHKALIPMNFDLELLWRYVEKNAISRVMVYISDVETFDTNILSELISTFSSWSDRIPFILLFGISTMVELFESRLSRSTVALLDAEVFEPRQPQKRVDPLYEIYHAIQHDDDAELFLGPSALNVLAELAQDQSTTVESFTRAIKYAFMSHFFANPLSGLPSSPNTEEVWSPAISQAIRNTAGFKNLCESLATGDKDQRTQARTLLTSDETLQTAAVEAIETGQQRLRSGLAAIDTLQKIYHDLLKLDALTTLESETRLLAYLPNLTQSEIYEAIETTMAERTSAVDSKLFITGACQILSDLRNWQPIETHAFDTEIPTLNDISAALEGDDNDDATFADENSPIKAFQTLLANYLTARTLFSSATALAADDASASPSTPNPFNTTTFMGESYTYNLKYPLFAILHARARYAHERALTRPADYLGCDCCTIAKNPGSTATLHLDASSLPPTSLLLRMLNEAGNVVNVCDLWEAYRDRISPTLRAGQPKGTPNDDNNGDDADADADAADGNGLEEATERKALALFYRSLAELRQLGFVKTSKRKPGVDCIAKAAWIGL</sequence>
<dbReference type="VEuPathDB" id="FungiDB:Z518_09500"/>
<dbReference type="InterPro" id="IPR020795">
    <property type="entry name" value="ORC3"/>
</dbReference>
<dbReference type="GO" id="GO:0031261">
    <property type="term" value="C:DNA replication preinitiation complex"/>
    <property type="evidence" value="ECO:0007669"/>
    <property type="project" value="TreeGrafter"/>
</dbReference>
<keyword evidence="5" id="KW-0539">Nucleus</keyword>
<comment type="similarity">
    <text evidence="2">Belongs to the ORC3 family.</text>
</comment>
<dbReference type="HOGENOM" id="CLU_015257_1_0_1"/>
<dbReference type="InterPro" id="IPR045667">
    <property type="entry name" value="ORC3_N"/>
</dbReference>
<accession>A0A0D2GTV2</accession>
<proteinExistence type="inferred from homology"/>
<dbReference type="GO" id="GO:0005656">
    <property type="term" value="C:nuclear pre-replicative complex"/>
    <property type="evidence" value="ECO:0007669"/>
    <property type="project" value="TreeGrafter"/>
</dbReference>
<evidence type="ECO:0000256" key="5">
    <source>
        <dbReference type="ARBA" id="ARBA00023242"/>
    </source>
</evidence>
<evidence type="ECO:0000313" key="10">
    <source>
        <dbReference type="Proteomes" id="UP000053617"/>
    </source>
</evidence>
<dbReference type="InterPro" id="IPR040855">
    <property type="entry name" value="ORC_WH_C"/>
</dbReference>
<organism evidence="9 10">
    <name type="scientific">Rhinocladiella mackenziei CBS 650.93</name>
    <dbReference type="NCBI Taxonomy" id="1442369"/>
    <lineage>
        <taxon>Eukaryota</taxon>
        <taxon>Fungi</taxon>
        <taxon>Dikarya</taxon>
        <taxon>Ascomycota</taxon>
        <taxon>Pezizomycotina</taxon>
        <taxon>Eurotiomycetes</taxon>
        <taxon>Chaetothyriomycetidae</taxon>
        <taxon>Chaetothyriales</taxon>
        <taxon>Herpotrichiellaceae</taxon>
        <taxon>Rhinocladiella</taxon>
    </lineage>
</organism>
<gene>
    <name evidence="9" type="ORF">Z518_09500</name>
</gene>
<dbReference type="EMBL" id="KN847481">
    <property type="protein sequence ID" value="KIX01773.1"/>
    <property type="molecule type" value="Genomic_DNA"/>
</dbReference>
<dbReference type="RefSeq" id="XP_013268909.1">
    <property type="nucleotide sequence ID" value="XM_013413455.1"/>
</dbReference>